<accession>A0ABT6NBL1</accession>
<keyword evidence="2 7" id="KW-0812">Transmembrane</keyword>
<reference evidence="10 11" key="1">
    <citation type="submission" date="2023-04" db="EMBL/GenBank/DDBJ databases">
        <title>Fusibacter bizertensis strain WBS, isolated from littoral bottom sediments of the Arctic seas - biochemical and genomic analysis.</title>
        <authorList>
            <person name="Brioukhanov A.L."/>
        </authorList>
    </citation>
    <scope>NUCLEOTIDE SEQUENCE [LARGE SCALE GENOMIC DNA]</scope>
    <source>
        <strain evidence="10 11">WBS</strain>
    </source>
</reference>
<dbReference type="EMBL" id="JARYZI010000003">
    <property type="protein sequence ID" value="MDH8677810.1"/>
    <property type="molecule type" value="Genomic_DNA"/>
</dbReference>
<evidence type="ECO:0000256" key="1">
    <source>
        <dbReference type="ARBA" id="ARBA00004651"/>
    </source>
</evidence>
<dbReference type="InterPro" id="IPR011527">
    <property type="entry name" value="ABC1_TM_dom"/>
</dbReference>
<dbReference type="PANTHER" id="PTHR24221">
    <property type="entry name" value="ATP-BINDING CASSETTE SUB-FAMILY B"/>
    <property type="match status" value="1"/>
</dbReference>
<dbReference type="InterPro" id="IPR017871">
    <property type="entry name" value="ABC_transporter-like_CS"/>
</dbReference>
<dbReference type="RefSeq" id="WP_281093633.1">
    <property type="nucleotide sequence ID" value="NZ_JARYZI010000003.1"/>
</dbReference>
<evidence type="ECO:0000256" key="6">
    <source>
        <dbReference type="ARBA" id="ARBA00023136"/>
    </source>
</evidence>
<evidence type="ECO:0000313" key="10">
    <source>
        <dbReference type="EMBL" id="MDH8677810.1"/>
    </source>
</evidence>
<comment type="caution">
    <text evidence="10">The sequence shown here is derived from an EMBL/GenBank/DDBJ whole genome shotgun (WGS) entry which is preliminary data.</text>
</comment>
<dbReference type="Gene3D" id="3.40.50.300">
    <property type="entry name" value="P-loop containing nucleotide triphosphate hydrolases"/>
    <property type="match status" value="1"/>
</dbReference>
<dbReference type="Gene3D" id="1.20.1560.10">
    <property type="entry name" value="ABC transporter type 1, transmembrane domain"/>
    <property type="match status" value="1"/>
</dbReference>
<evidence type="ECO:0000256" key="5">
    <source>
        <dbReference type="ARBA" id="ARBA00022989"/>
    </source>
</evidence>
<keyword evidence="11" id="KW-1185">Reference proteome</keyword>
<organism evidence="10 11">
    <name type="scientific">Fusibacter bizertensis</name>
    <dbReference type="NCBI Taxonomy" id="1488331"/>
    <lineage>
        <taxon>Bacteria</taxon>
        <taxon>Bacillati</taxon>
        <taxon>Bacillota</taxon>
        <taxon>Clostridia</taxon>
        <taxon>Eubacteriales</taxon>
        <taxon>Eubacteriales Family XII. Incertae Sedis</taxon>
        <taxon>Fusibacter</taxon>
    </lineage>
</organism>
<dbReference type="InterPro" id="IPR039421">
    <property type="entry name" value="Type_1_exporter"/>
</dbReference>
<evidence type="ECO:0000256" key="3">
    <source>
        <dbReference type="ARBA" id="ARBA00022741"/>
    </source>
</evidence>
<evidence type="ECO:0000256" key="7">
    <source>
        <dbReference type="SAM" id="Phobius"/>
    </source>
</evidence>
<evidence type="ECO:0000259" key="8">
    <source>
        <dbReference type="PROSITE" id="PS50893"/>
    </source>
</evidence>
<dbReference type="PROSITE" id="PS00211">
    <property type="entry name" value="ABC_TRANSPORTER_1"/>
    <property type="match status" value="1"/>
</dbReference>
<comment type="subcellular location">
    <subcellularLocation>
        <location evidence="1">Cell membrane</location>
        <topology evidence="1">Multi-pass membrane protein</topology>
    </subcellularLocation>
</comment>
<keyword evidence="6 7" id="KW-0472">Membrane</keyword>
<dbReference type="InterPro" id="IPR036640">
    <property type="entry name" value="ABC1_TM_sf"/>
</dbReference>
<dbReference type="PROSITE" id="PS50893">
    <property type="entry name" value="ABC_TRANSPORTER_2"/>
    <property type="match status" value="1"/>
</dbReference>
<feature type="domain" description="ABC transporter" evidence="8">
    <location>
        <begin position="346"/>
        <end position="559"/>
    </location>
</feature>
<dbReference type="InterPro" id="IPR003593">
    <property type="entry name" value="AAA+_ATPase"/>
</dbReference>
<feature type="domain" description="ABC transmembrane type-1" evidence="9">
    <location>
        <begin position="25"/>
        <end position="293"/>
    </location>
</feature>
<sequence>MKTVNPLKALYSLLFIKHRKPLIYATFFSVLTVLFSTGLMAFSAYIISFSALMPSIAEIMLAITIVRFLGIGRAVFRYVERLLSHNAVFLYLSQLRIKLYQSVSRLSGEMITNLNRKNAFHLLTLDIETLQDYFLRGILPLLSSILIWLIATVGLWQLHKIQALLFFVFYPISTIGVAWIINRITKSTSHQFTMAKKVYHSDFSSYVDFHSLLKWHGTKLAKRNAVNKQAQQTEQICTAMNQVNIISSNLQQILINLHILILIIVGIILIQNKALDGVWLATFVLATFSLYEAAPTVLNFFIKTDACVVSAANIVSFTSSEPNPPSASNNHAFKILRDEEDQLSSIHYDTIDFNYKHSDFKINFPSFTLETGKHIAIVGPSGSGKSTLAALLCGFYDEANYHDLAEYFSVVNQDIYLFNDRFISNLFVKEDHPDLNMSLERSGLDPVFWTDTNPWIGEDGVRLSGGQRQRLGLARALLRDKPFLILDEAFSGLEREKENEIMHNLLESTNHTLIWITHRLTGMEQMKDIYVMDQGNLVSRGTHEHLLRTCPLYQSMLNK</sequence>
<keyword evidence="5 7" id="KW-1133">Transmembrane helix</keyword>
<dbReference type="GO" id="GO:0005524">
    <property type="term" value="F:ATP binding"/>
    <property type="evidence" value="ECO:0007669"/>
    <property type="project" value="UniProtKB-KW"/>
</dbReference>
<feature type="transmembrane region" description="Helical" evidence="7">
    <location>
        <begin position="161"/>
        <end position="181"/>
    </location>
</feature>
<feature type="transmembrane region" description="Helical" evidence="7">
    <location>
        <begin position="21"/>
        <end position="47"/>
    </location>
</feature>
<evidence type="ECO:0000256" key="2">
    <source>
        <dbReference type="ARBA" id="ARBA00022692"/>
    </source>
</evidence>
<dbReference type="Pfam" id="PF00005">
    <property type="entry name" value="ABC_tran"/>
    <property type="match status" value="1"/>
</dbReference>
<keyword evidence="4 10" id="KW-0067">ATP-binding</keyword>
<evidence type="ECO:0000256" key="4">
    <source>
        <dbReference type="ARBA" id="ARBA00022840"/>
    </source>
</evidence>
<dbReference type="Proteomes" id="UP001158045">
    <property type="component" value="Unassembled WGS sequence"/>
</dbReference>
<keyword evidence="3" id="KW-0547">Nucleotide-binding</keyword>
<dbReference type="InterPro" id="IPR003439">
    <property type="entry name" value="ABC_transporter-like_ATP-bd"/>
</dbReference>
<dbReference type="SUPFAM" id="SSF52540">
    <property type="entry name" value="P-loop containing nucleoside triphosphate hydrolases"/>
    <property type="match status" value="1"/>
</dbReference>
<dbReference type="InterPro" id="IPR027417">
    <property type="entry name" value="P-loop_NTPase"/>
</dbReference>
<name>A0ABT6NBL1_9FIRM</name>
<dbReference type="SMART" id="SM00382">
    <property type="entry name" value="AAA"/>
    <property type="match status" value="1"/>
</dbReference>
<dbReference type="PANTHER" id="PTHR24221:SF653">
    <property type="entry name" value="TRANSPORT ATP-BINDING PROTEIN CYDC"/>
    <property type="match status" value="1"/>
</dbReference>
<evidence type="ECO:0000259" key="9">
    <source>
        <dbReference type="PROSITE" id="PS50929"/>
    </source>
</evidence>
<protein>
    <submittedName>
        <fullName evidence="10">ATP-binding cassette domain-containing protein</fullName>
    </submittedName>
</protein>
<gene>
    <name evidence="10" type="ORF">QE109_06610</name>
</gene>
<feature type="transmembrane region" description="Helical" evidence="7">
    <location>
        <begin position="133"/>
        <end position="155"/>
    </location>
</feature>
<feature type="transmembrane region" description="Helical" evidence="7">
    <location>
        <begin position="253"/>
        <end position="271"/>
    </location>
</feature>
<proteinExistence type="predicted"/>
<evidence type="ECO:0000313" key="11">
    <source>
        <dbReference type="Proteomes" id="UP001158045"/>
    </source>
</evidence>
<dbReference type="PROSITE" id="PS50929">
    <property type="entry name" value="ABC_TM1F"/>
    <property type="match status" value="1"/>
</dbReference>
<dbReference type="CDD" id="cd03228">
    <property type="entry name" value="ABCC_MRP_Like"/>
    <property type="match status" value="1"/>
</dbReference>
<feature type="transmembrane region" description="Helical" evidence="7">
    <location>
        <begin position="277"/>
        <end position="294"/>
    </location>
</feature>
<dbReference type="SUPFAM" id="SSF90123">
    <property type="entry name" value="ABC transporter transmembrane region"/>
    <property type="match status" value="1"/>
</dbReference>